<organism evidence="1 2">
    <name type="scientific">Pisolithus microcarpus 441</name>
    <dbReference type="NCBI Taxonomy" id="765257"/>
    <lineage>
        <taxon>Eukaryota</taxon>
        <taxon>Fungi</taxon>
        <taxon>Dikarya</taxon>
        <taxon>Basidiomycota</taxon>
        <taxon>Agaricomycotina</taxon>
        <taxon>Agaricomycetes</taxon>
        <taxon>Agaricomycetidae</taxon>
        <taxon>Boletales</taxon>
        <taxon>Sclerodermatineae</taxon>
        <taxon>Pisolithaceae</taxon>
        <taxon>Pisolithus</taxon>
    </lineage>
</organism>
<dbReference type="Proteomes" id="UP000054018">
    <property type="component" value="Unassembled WGS sequence"/>
</dbReference>
<proteinExistence type="predicted"/>
<dbReference type="AlphaFoldDB" id="A0A0C9Y0K4"/>
<sequence length="134" mass="14752">MRFTNCLPNACSYSDPNSREPPEPISHGTAPYHFQDVHIIKTSTCDVGIACKQQALGRKLTRDNDICHMVESHDDRTLEHHSGPARYVFVVSPEVPLAFVQCSAPVTHAVGNQIVCTTYVVHIEMALTSLGYTG</sequence>
<dbReference type="HOGENOM" id="CLU_1897028_0_0_1"/>
<protein>
    <submittedName>
        <fullName evidence="1">Uncharacterized protein</fullName>
    </submittedName>
</protein>
<keyword evidence="2" id="KW-1185">Reference proteome</keyword>
<evidence type="ECO:0000313" key="2">
    <source>
        <dbReference type="Proteomes" id="UP000054018"/>
    </source>
</evidence>
<name>A0A0C9Y0K4_9AGAM</name>
<dbReference type="EMBL" id="KN834446">
    <property type="protein sequence ID" value="KIK10751.1"/>
    <property type="molecule type" value="Genomic_DNA"/>
</dbReference>
<reference evidence="1 2" key="1">
    <citation type="submission" date="2014-04" db="EMBL/GenBank/DDBJ databases">
        <authorList>
            <consortium name="DOE Joint Genome Institute"/>
            <person name="Kuo A."/>
            <person name="Kohler A."/>
            <person name="Costa M.D."/>
            <person name="Nagy L.G."/>
            <person name="Floudas D."/>
            <person name="Copeland A."/>
            <person name="Barry K.W."/>
            <person name="Cichocki N."/>
            <person name="Veneault-Fourrey C."/>
            <person name="LaButti K."/>
            <person name="Lindquist E.A."/>
            <person name="Lipzen A."/>
            <person name="Lundell T."/>
            <person name="Morin E."/>
            <person name="Murat C."/>
            <person name="Sun H."/>
            <person name="Tunlid A."/>
            <person name="Henrissat B."/>
            <person name="Grigoriev I.V."/>
            <person name="Hibbett D.S."/>
            <person name="Martin F."/>
            <person name="Nordberg H.P."/>
            <person name="Cantor M.N."/>
            <person name="Hua S.X."/>
        </authorList>
    </citation>
    <scope>NUCLEOTIDE SEQUENCE [LARGE SCALE GENOMIC DNA]</scope>
    <source>
        <strain evidence="1 2">441</strain>
    </source>
</reference>
<accession>A0A0C9Y0K4</accession>
<evidence type="ECO:0000313" key="1">
    <source>
        <dbReference type="EMBL" id="KIK10751.1"/>
    </source>
</evidence>
<reference evidence="2" key="2">
    <citation type="submission" date="2015-01" db="EMBL/GenBank/DDBJ databases">
        <title>Evolutionary Origins and Diversification of the Mycorrhizal Mutualists.</title>
        <authorList>
            <consortium name="DOE Joint Genome Institute"/>
            <consortium name="Mycorrhizal Genomics Consortium"/>
            <person name="Kohler A."/>
            <person name="Kuo A."/>
            <person name="Nagy L.G."/>
            <person name="Floudas D."/>
            <person name="Copeland A."/>
            <person name="Barry K.W."/>
            <person name="Cichocki N."/>
            <person name="Veneault-Fourrey C."/>
            <person name="LaButti K."/>
            <person name="Lindquist E.A."/>
            <person name="Lipzen A."/>
            <person name="Lundell T."/>
            <person name="Morin E."/>
            <person name="Murat C."/>
            <person name="Riley R."/>
            <person name="Ohm R."/>
            <person name="Sun H."/>
            <person name="Tunlid A."/>
            <person name="Henrissat B."/>
            <person name="Grigoriev I.V."/>
            <person name="Hibbett D.S."/>
            <person name="Martin F."/>
        </authorList>
    </citation>
    <scope>NUCLEOTIDE SEQUENCE [LARGE SCALE GENOMIC DNA]</scope>
    <source>
        <strain evidence="2">441</strain>
    </source>
</reference>
<gene>
    <name evidence="1" type="ORF">PISMIDRAFT_576906</name>
</gene>